<dbReference type="SUPFAM" id="SSF56436">
    <property type="entry name" value="C-type lectin-like"/>
    <property type="match status" value="1"/>
</dbReference>
<evidence type="ECO:0000313" key="9">
    <source>
        <dbReference type="Proteomes" id="UP000233220"/>
    </source>
</evidence>
<dbReference type="OMA" id="FNDWFEI"/>
<evidence type="ECO:0000256" key="1">
    <source>
        <dbReference type="ARBA" id="ARBA00004401"/>
    </source>
</evidence>
<dbReference type="InterPro" id="IPR016187">
    <property type="entry name" value="CTDL_fold"/>
</dbReference>
<evidence type="ECO:0000256" key="4">
    <source>
        <dbReference type="ARBA" id="ARBA00022968"/>
    </source>
</evidence>
<feature type="transmembrane region" description="Helical" evidence="6">
    <location>
        <begin position="24"/>
        <end position="43"/>
    </location>
</feature>
<dbReference type="Ensembl" id="ENSSBOT00000024791.1">
    <property type="protein sequence ID" value="ENSSBOP00000008033.1"/>
    <property type="gene ID" value="ENSSBOG00000020932.1"/>
</dbReference>
<keyword evidence="9" id="KW-1185">Reference proteome</keyword>
<name>A0A2K6SKW7_SAIBB</name>
<evidence type="ECO:0000256" key="3">
    <source>
        <dbReference type="ARBA" id="ARBA00022734"/>
    </source>
</evidence>
<comment type="subcellular location">
    <subcellularLocation>
        <location evidence="1">Cell membrane</location>
        <topology evidence="1">Single-pass type II membrane protein</topology>
    </subcellularLocation>
</comment>
<keyword evidence="3" id="KW-0430">Lectin</keyword>
<dbReference type="GO" id="GO:0030246">
    <property type="term" value="F:carbohydrate binding"/>
    <property type="evidence" value="ECO:0007669"/>
    <property type="project" value="UniProtKB-KW"/>
</dbReference>
<reference evidence="8" key="1">
    <citation type="submission" date="2025-08" db="UniProtKB">
        <authorList>
            <consortium name="Ensembl"/>
        </authorList>
    </citation>
    <scope>IDENTIFICATION</scope>
</reference>
<dbReference type="CDD" id="cd03593">
    <property type="entry name" value="CLECT_NK_receptors_like"/>
    <property type="match status" value="1"/>
</dbReference>
<evidence type="ECO:0000256" key="5">
    <source>
        <dbReference type="ARBA" id="ARBA00023136"/>
    </source>
</evidence>
<evidence type="ECO:0000256" key="2">
    <source>
        <dbReference type="ARBA" id="ARBA00022692"/>
    </source>
</evidence>
<protein>
    <submittedName>
        <fullName evidence="8">C-type lectin domain family 2 member A</fullName>
    </submittedName>
</protein>
<dbReference type="GeneTree" id="ENSGT00940000163789"/>
<dbReference type="Gene3D" id="3.10.100.10">
    <property type="entry name" value="Mannose-Binding Protein A, subunit A"/>
    <property type="match status" value="1"/>
</dbReference>
<keyword evidence="4" id="KW-0735">Signal-anchor</keyword>
<accession>A0A2K6SKW7</accession>
<dbReference type="Pfam" id="PF00059">
    <property type="entry name" value="Lectin_C"/>
    <property type="match status" value="1"/>
</dbReference>
<evidence type="ECO:0000256" key="6">
    <source>
        <dbReference type="SAM" id="Phobius"/>
    </source>
</evidence>
<dbReference type="SMART" id="SM00034">
    <property type="entry name" value="CLECT"/>
    <property type="match status" value="1"/>
</dbReference>
<dbReference type="GO" id="GO:0009897">
    <property type="term" value="C:external side of plasma membrane"/>
    <property type="evidence" value="ECO:0007669"/>
    <property type="project" value="TreeGrafter"/>
</dbReference>
<dbReference type="Proteomes" id="UP000233220">
    <property type="component" value="Unplaced"/>
</dbReference>
<keyword evidence="6" id="KW-1133">Transmembrane helix</keyword>
<reference evidence="8" key="2">
    <citation type="submission" date="2025-09" db="UniProtKB">
        <authorList>
            <consortium name="Ensembl"/>
        </authorList>
    </citation>
    <scope>IDENTIFICATION</scope>
</reference>
<dbReference type="InterPro" id="IPR050828">
    <property type="entry name" value="C-type_lectin/matrix_domain"/>
</dbReference>
<keyword evidence="2 6" id="KW-0812">Transmembrane</keyword>
<dbReference type="PANTHER" id="PTHR45710">
    <property type="entry name" value="C-TYPE LECTIN DOMAIN-CONTAINING PROTEIN 180"/>
    <property type="match status" value="1"/>
</dbReference>
<dbReference type="InterPro" id="IPR016186">
    <property type="entry name" value="C-type_lectin-like/link_sf"/>
</dbReference>
<proteinExistence type="predicted"/>
<dbReference type="PANTHER" id="PTHR45710:SF40">
    <property type="entry name" value="C-TYPE LECTIN DOMAIN FAMILY 2 MEMBER A"/>
    <property type="match status" value="1"/>
</dbReference>
<dbReference type="AlphaFoldDB" id="A0A2K6SKW7"/>
<dbReference type="InterPro" id="IPR001304">
    <property type="entry name" value="C-type_lectin-like"/>
</dbReference>
<feature type="domain" description="C-type lectin" evidence="7">
    <location>
        <begin position="60"/>
        <end position="132"/>
    </location>
</feature>
<evidence type="ECO:0000259" key="7">
    <source>
        <dbReference type="PROSITE" id="PS50041"/>
    </source>
</evidence>
<sequence length="166" mass="19194">MVEPELRDGRSDGLMRQTICKMKICLGICVLIIIVPIFTIIGIRSNCAKPVACSEDWFGVRDKCFYFSNDTRNWTASKMFCSLQKSELAQIDTQKDMEFLKRFAGTDMHWIGLSRKPEDSWKWTNGTTFNNWFEITGNGFYAFLNVDGVYSSRGLIDIKWICSKRK</sequence>
<dbReference type="GO" id="GO:0042803">
    <property type="term" value="F:protein homodimerization activity"/>
    <property type="evidence" value="ECO:0007669"/>
    <property type="project" value="Ensembl"/>
</dbReference>
<keyword evidence="5 6" id="KW-0472">Membrane</keyword>
<evidence type="ECO:0000313" key="8">
    <source>
        <dbReference type="Ensembl" id="ENSSBOP00000008033.1"/>
    </source>
</evidence>
<dbReference type="PROSITE" id="PS50041">
    <property type="entry name" value="C_TYPE_LECTIN_2"/>
    <property type="match status" value="1"/>
</dbReference>
<organism evidence="8 9">
    <name type="scientific">Saimiri boliviensis boliviensis</name>
    <name type="common">Bolivian squirrel monkey</name>
    <dbReference type="NCBI Taxonomy" id="39432"/>
    <lineage>
        <taxon>Eukaryota</taxon>
        <taxon>Metazoa</taxon>
        <taxon>Chordata</taxon>
        <taxon>Craniata</taxon>
        <taxon>Vertebrata</taxon>
        <taxon>Euteleostomi</taxon>
        <taxon>Mammalia</taxon>
        <taxon>Eutheria</taxon>
        <taxon>Euarchontoglires</taxon>
        <taxon>Primates</taxon>
        <taxon>Haplorrhini</taxon>
        <taxon>Platyrrhini</taxon>
        <taxon>Cebidae</taxon>
        <taxon>Saimiriinae</taxon>
        <taxon>Saimiri</taxon>
    </lineage>
</organism>
<dbReference type="STRING" id="39432.ENSSBOP00000008033"/>
<dbReference type="InterPro" id="IPR033992">
    <property type="entry name" value="NKR-like_CTLD"/>
</dbReference>
<gene>
    <name evidence="8" type="primary">CLEC2A</name>
</gene>